<comment type="caution">
    <text evidence="2">The sequence shown here is derived from an EMBL/GenBank/DDBJ whole genome shotgun (WGS) entry which is preliminary data.</text>
</comment>
<proteinExistence type="predicted"/>
<feature type="compositionally biased region" description="Polar residues" evidence="1">
    <location>
        <begin position="11"/>
        <end position="22"/>
    </location>
</feature>
<evidence type="ECO:0000313" key="2">
    <source>
        <dbReference type="EMBL" id="TWP51775.1"/>
    </source>
</evidence>
<sequence>MFTHSFRCGQKSAQSENGSTEPSVAPITCDADTRFGLLSAHRSGGGGGGGGLVVVVVVVRGGGGGAGGLVVVGSATDVSVNASTEVETCTWDSEAPSVGAASGGVGRAHAATVAVLISNNRIRLFIRITSWRSGGIGWALRYGGRRSAAIGVARRGLWTSVRTSELIHTSSAEIVGVARQSKAEVPLAGGR</sequence>
<evidence type="ECO:0000256" key="1">
    <source>
        <dbReference type="SAM" id="MobiDB-lite"/>
    </source>
</evidence>
<reference evidence="2 3" key="1">
    <citation type="submission" date="2019-07" db="EMBL/GenBank/DDBJ databases">
        <title>Lentzea xizangensis sp. nov., isolated from Qinghai-Tibetan Plateau Soils.</title>
        <authorList>
            <person name="Huang J."/>
        </authorList>
    </citation>
    <scope>NUCLEOTIDE SEQUENCE [LARGE SCALE GENOMIC DNA]</scope>
    <source>
        <strain evidence="2 3">FXJ1.1311</strain>
    </source>
</reference>
<evidence type="ECO:0000313" key="3">
    <source>
        <dbReference type="Proteomes" id="UP000316639"/>
    </source>
</evidence>
<dbReference type="AlphaFoldDB" id="A0A563EVP8"/>
<feature type="region of interest" description="Disordered" evidence="1">
    <location>
        <begin position="1"/>
        <end position="24"/>
    </location>
</feature>
<dbReference type="Proteomes" id="UP000316639">
    <property type="component" value="Unassembled WGS sequence"/>
</dbReference>
<name>A0A563EVP8_9PSEU</name>
<gene>
    <name evidence="2" type="ORF">FKR81_13005</name>
</gene>
<accession>A0A563EVP8</accession>
<organism evidence="2 3">
    <name type="scientific">Lentzea tibetensis</name>
    <dbReference type="NCBI Taxonomy" id="2591470"/>
    <lineage>
        <taxon>Bacteria</taxon>
        <taxon>Bacillati</taxon>
        <taxon>Actinomycetota</taxon>
        <taxon>Actinomycetes</taxon>
        <taxon>Pseudonocardiales</taxon>
        <taxon>Pseudonocardiaceae</taxon>
        <taxon>Lentzea</taxon>
    </lineage>
</organism>
<protein>
    <submittedName>
        <fullName evidence="2">Uncharacterized protein</fullName>
    </submittedName>
</protein>
<keyword evidence="3" id="KW-1185">Reference proteome</keyword>
<dbReference type="EMBL" id="VOBR01000007">
    <property type="protein sequence ID" value="TWP51775.1"/>
    <property type="molecule type" value="Genomic_DNA"/>
</dbReference>